<proteinExistence type="predicted"/>
<comment type="caution">
    <text evidence="3">The sequence shown here is derived from an EMBL/GenBank/DDBJ whole genome shotgun (WGS) entry which is preliminary data.</text>
</comment>
<dbReference type="PANTHER" id="PTHR23308">
    <property type="entry name" value="NUCLEAR INHIBITOR OF PROTEIN PHOSPHATASE-1"/>
    <property type="match status" value="1"/>
</dbReference>
<organism evidence="3 4">
    <name type="scientific">Rhodococcus daqingensis</name>
    <dbReference type="NCBI Taxonomy" id="2479363"/>
    <lineage>
        <taxon>Bacteria</taxon>
        <taxon>Bacillati</taxon>
        <taxon>Actinomycetota</taxon>
        <taxon>Actinomycetes</taxon>
        <taxon>Mycobacteriales</taxon>
        <taxon>Nocardiaceae</taxon>
        <taxon>Rhodococcus</taxon>
    </lineage>
</organism>
<evidence type="ECO:0000256" key="1">
    <source>
        <dbReference type="ARBA" id="ARBA00022553"/>
    </source>
</evidence>
<name>A0ABW2S229_9NOCA</name>
<dbReference type="PROSITE" id="PS50006">
    <property type="entry name" value="FHA_DOMAIN"/>
    <property type="match status" value="1"/>
</dbReference>
<dbReference type="InterPro" id="IPR036388">
    <property type="entry name" value="WH-like_DNA-bd_sf"/>
</dbReference>
<accession>A0ABW2S229</accession>
<reference evidence="4" key="1">
    <citation type="journal article" date="2019" name="Int. J. Syst. Evol. Microbiol.">
        <title>The Global Catalogue of Microorganisms (GCM) 10K type strain sequencing project: providing services to taxonomists for standard genome sequencing and annotation.</title>
        <authorList>
            <consortium name="The Broad Institute Genomics Platform"/>
            <consortium name="The Broad Institute Genome Sequencing Center for Infectious Disease"/>
            <person name="Wu L."/>
            <person name="Ma J."/>
        </authorList>
    </citation>
    <scope>NUCLEOTIDE SEQUENCE [LARGE SCALE GENOMIC DNA]</scope>
    <source>
        <strain evidence="4">ICMP 19430</strain>
    </source>
</reference>
<dbReference type="CDD" id="cd00060">
    <property type="entry name" value="FHA"/>
    <property type="match status" value="1"/>
</dbReference>
<evidence type="ECO:0000313" key="4">
    <source>
        <dbReference type="Proteomes" id="UP001596484"/>
    </source>
</evidence>
<dbReference type="SUPFAM" id="SSF49879">
    <property type="entry name" value="SMAD/FHA domain"/>
    <property type="match status" value="1"/>
</dbReference>
<dbReference type="Gene3D" id="1.10.10.10">
    <property type="entry name" value="Winged helix-like DNA-binding domain superfamily/Winged helix DNA-binding domain"/>
    <property type="match status" value="1"/>
</dbReference>
<gene>
    <name evidence="3" type="ORF">ACFQS9_18305</name>
</gene>
<dbReference type="Gene3D" id="2.60.200.20">
    <property type="match status" value="1"/>
</dbReference>
<evidence type="ECO:0000259" key="2">
    <source>
        <dbReference type="PROSITE" id="PS50006"/>
    </source>
</evidence>
<dbReference type="InterPro" id="IPR000253">
    <property type="entry name" value="FHA_dom"/>
</dbReference>
<dbReference type="InterPro" id="IPR050923">
    <property type="entry name" value="Cell_Proc_Reg/RNA_Proc"/>
</dbReference>
<protein>
    <submittedName>
        <fullName evidence="3">FHA domain-containing protein</fullName>
    </submittedName>
</protein>
<dbReference type="EMBL" id="JBHTCS010000022">
    <property type="protein sequence ID" value="MFC7449853.1"/>
    <property type="molecule type" value="Genomic_DNA"/>
</dbReference>
<feature type="domain" description="FHA" evidence="2">
    <location>
        <begin position="23"/>
        <end position="73"/>
    </location>
</feature>
<dbReference type="Proteomes" id="UP001596484">
    <property type="component" value="Unassembled WGS sequence"/>
</dbReference>
<dbReference type="Pfam" id="PF00498">
    <property type="entry name" value="FHA"/>
    <property type="match status" value="1"/>
</dbReference>
<keyword evidence="1" id="KW-0597">Phosphoprotein</keyword>
<dbReference type="SMART" id="SM00240">
    <property type="entry name" value="FHA"/>
    <property type="match status" value="1"/>
</dbReference>
<evidence type="ECO:0000313" key="3">
    <source>
        <dbReference type="EMBL" id="MFC7449853.1"/>
    </source>
</evidence>
<sequence length="213" mass="23691">MSCHLEVWKPSGRALIALTGHRVTVGKASTNVVQLSDDKTVSRLHAVLENFGRDWSVRDLGSRNGTFVNGERIFAERVLRSGYELRIGNSRLIFWDMERADGTTDDDETETVAIGQFPPRLTPRELEVLVILCRPLVSDNPFPAPASVNRMACELFVTQAAIKQHLQNLYDKFAIPAEGERRVRLANEAIRRAAVTRAMLLGGDASRHEAATP</sequence>
<dbReference type="InterPro" id="IPR008984">
    <property type="entry name" value="SMAD_FHA_dom_sf"/>
</dbReference>
<dbReference type="RefSeq" id="WP_378407246.1">
    <property type="nucleotide sequence ID" value="NZ_JBHTCS010000022.1"/>
</dbReference>
<keyword evidence="4" id="KW-1185">Reference proteome</keyword>